<dbReference type="InParanoid" id="A0A0G4FL54"/>
<feature type="region of interest" description="Disordered" evidence="1">
    <location>
        <begin position="40"/>
        <end position="68"/>
    </location>
</feature>
<organism evidence="2 3">
    <name type="scientific">Vitrella brassicaformis (strain CCMP3155)</name>
    <dbReference type="NCBI Taxonomy" id="1169540"/>
    <lineage>
        <taxon>Eukaryota</taxon>
        <taxon>Sar</taxon>
        <taxon>Alveolata</taxon>
        <taxon>Colpodellida</taxon>
        <taxon>Vitrellaceae</taxon>
        <taxon>Vitrella</taxon>
    </lineage>
</organism>
<name>A0A0G4FL54_VITBC</name>
<protein>
    <submittedName>
        <fullName evidence="2">Uncharacterized protein</fullName>
    </submittedName>
</protein>
<sequence>MESQQGERQLTPDVLNEHKVRLEKCMTEVEKAARLADTTAKDAQKAAEMSKQIETQTKKMLEEHRTKK</sequence>
<evidence type="ECO:0000256" key="1">
    <source>
        <dbReference type="SAM" id="MobiDB-lite"/>
    </source>
</evidence>
<gene>
    <name evidence="2" type="ORF">Vbra_21428</name>
</gene>
<dbReference type="EMBL" id="CDMY01000456">
    <property type="protein sequence ID" value="CEM14633.1"/>
    <property type="molecule type" value="Genomic_DNA"/>
</dbReference>
<dbReference type="Proteomes" id="UP000041254">
    <property type="component" value="Unassembled WGS sequence"/>
</dbReference>
<accession>A0A0G4FL54</accession>
<dbReference type="VEuPathDB" id="CryptoDB:Vbra_21428"/>
<feature type="compositionally biased region" description="Basic and acidic residues" evidence="1">
    <location>
        <begin position="56"/>
        <end position="68"/>
    </location>
</feature>
<keyword evidence="3" id="KW-1185">Reference proteome</keyword>
<evidence type="ECO:0000313" key="2">
    <source>
        <dbReference type="EMBL" id="CEM14633.1"/>
    </source>
</evidence>
<reference evidence="2 3" key="1">
    <citation type="submission" date="2014-11" db="EMBL/GenBank/DDBJ databases">
        <authorList>
            <person name="Zhu J."/>
            <person name="Qi W."/>
            <person name="Song R."/>
        </authorList>
    </citation>
    <scope>NUCLEOTIDE SEQUENCE [LARGE SCALE GENOMIC DNA]</scope>
</reference>
<dbReference type="AlphaFoldDB" id="A0A0G4FL54"/>
<evidence type="ECO:0000313" key="3">
    <source>
        <dbReference type="Proteomes" id="UP000041254"/>
    </source>
</evidence>
<proteinExistence type="predicted"/>